<feature type="region of interest" description="Disordered" evidence="1">
    <location>
        <begin position="1"/>
        <end position="65"/>
    </location>
</feature>
<organism evidence="2">
    <name type="scientific">bioreactor metagenome</name>
    <dbReference type="NCBI Taxonomy" id="1076179"/>
    <lineage>
        <taxon>unclassified sequences</taxon>
        <taxon>metagenomes</taxon>
        <taxon>ecological metagenomes</taxon>
    </lineage>
</organism>
<feature type="region of interest" description="Disordered" evidence="1">
    <location>
        <begin position="127"/>
        <end position="147"/>
    </location>
</feature>
<name>A0A645FBZ1_9ZZZZ</name>
<protein>
    <submittedName>
        <fullName evidence="2">Uncharacterized protein</fullName>
    </submittedName>
</protein>
<sequence>MHSPTYPPGRYRRPCCAFPRAAGRPRGARANRPGGDRPDSSAPGPPTPRPVRRWSAGAIPGPRRAVHRTHCGCADSCAPSNAHSLGGWTRGSISSADGFCANDCNRVHRTLAAKLAPSQASFRALMPPHGPHERSRPQLTTGAAWGGTAEGRLSGCWGS</sequence>
<evidence type="ECO:0000256" key="1">
    <source>
        <dbReference type="SAM" id="MobiDB-lite"/>
    </source>
</evidence>
<accession>A0A645FBZ1</accession>
<evidence type="ECO:0000313" key="2">
    <source>
        <dbReference type="EMBL" id="MPN10859.1"/>
    </source>
</evidence>
<feature type="compositionally biased region" description="Low complexity" evidence="1">
    <location>
        <begin position="14"/>
        <end position="33"/>
    </location>
</feature>
<reference evidence="2" key="1">
    <citation type="submission" date="2019-08" db="EMBL/GenBank/DDBJ databases">
        <authorList>
            <person name="Kucharzyk K."/>
            <person name="Murdoch R.W."/>
            <person name="Higgins S."/>
            <person name="Loffler F."/>
        </authorList>
    </citation>
    <scope>NUCLEOTIDE SEQUENCE</scope>
</reference>
<gene>
    <name evidence="2" type="ORF">SDC9_158156</name>
</gene>
<dbReference type="EMBL" id="VSSQ01057046">
    <property type="protein sequence ID" value="MPN10859.1"/>
    <property type="molecule type" value="Genomic_DNA"/>
</dbReference>
<comment type="caution">
    <text evidence="2">The sequence shown here is derived from an EMBL/GenBank/DDBJ whole genome shotgun (WGS) entry which is preliminary data.</text>
</comment>
<proteinExistence type="predicted"/>
<dbReference type="AlphaFoldDB" id="A0A645FBZ1"/>